<keyword evidence="5 9" id="KW-0067">ATP-binding</keyword>
<dbReference type="InterPro" id="IPR045864">
    <property type="entry name" value="aa-tRNA-synth_II/BPL/LPL"/>
</dbReference>
<dbReference type="GO" id="GO:0000049">
    <property type="term" value="F:tRNA binding"/>
    <property type="evidence" value="ECO:0007669"/>
    <property type="project" value="TreeGrafter"/>
</dbReference>
<evidence type="ECO:0000256" key="4">
    <source>
        <dbReference type="ARBA" id="ARBA00022741"/>
    </source>
</evidence>
<dbReference type="PROSITE" id="PS50862">
    <property type="entry name" value="AA_TRNA_LIGASE_II"/>
    <property type="match status" value="1"/>
</dbReference>
<sequence length="475" mass="55300">MEERLNKLAKIREQGINPYPYKFDRTHTFTEVKDNFDALSKSEEIVKSCGRIISVRGHGKTAFATLSDECNTLQIYLRKDILKEKFDLFKFIDIGDFIGVSGKVFRTKTDEITILVEDFVILCKALRPLPEKWHGLKDVELRYRKRYLDLIANPGVREVFKNRARLISHIRDFLDRKGFVEAETPILQPIYGGGAATPFTTYYDALEQNMYLRIADELYLKRLLVGGFEKVYEVCRDFRNEGLDRFHNPEFTMIEIYQAYTDYEGIMELVESLFEFLLDGLIGSRRIKFIEQEVDFKRPFARLKYVDALNKRLNFDILSADDRLIDDACKDHGIDFKKLSKGAKIDKLFSELVQKRIIEPTFVIDYPKIISPLAKVHRENEHLVERFELVICGIELANAFSELNDPLEQRRRFEAQLAAKEEGLSEIDEDFLQALEYGMPPTGGLGIGIDRLCMVLFNQPSIRDVILFPQLRRER</sequence>
<feature type="binding site" evidence="9">
    <location>
        <position position="388"/>
    </location>
    <ligand>
        <name>Mg(2+)</name>
        <dbReference type="ChEBI" id="CHEBI:18420"/>
        <label>1</label>
    </ligand>
</feature>
<comment type="subcellular location">
    <subcellularLocation>
        <location evidence="9">Cytoplasm</location>
    </subcellularLocation>
</comment>
<dbReference type="InterPro" id="IPR018149">
    <property type="entry name" value="Lys-tRNA-synth_II_C"/>
</dbReference>
<keyword evidence="9" id="KW-0963">Cytoplasm</keyword>
<dbReference type="GO" id="GO:0000287">
    <property type="term" value="F:magnesium ion binding"/>
    <property type="evidence" value="ECO:0007669"/>
    <property type="project" value="UniProtKB-UniRule"/>
</dbReference>
<dbReference type="Pfam" id="PF01336">
    <property type="entry name" value="tRNA_anti-codon"/>
    <property type="match status" value="1"/>
</dbReference>
<dbReference type="PRINTS" id="PR00982">
    <property type="entry name" value="TRNASYNTHLYS"/>
</dbReference>
<keyword evidence="2 9" id="KW-0436">Ligase</keyword>
<comment type="catalytic activity">
    <reaction evidence="8 9 10">
        <text>tRNA(Lys) + L-lysine + ATP = L-lysyl-tRNA(Lys) + AMP + diphosphate</text>
        <dbReference type="Rhea" id="RHEA:20792"/>
        <dbReference type="Rhea" id="RHEA-COMP:9696"/>
        <dbReference type="Rhea" id="RHEA-COMP:9697"/>
        <dbReference type="ChEBI" id="CHEBI:30616"/>
        <dbReference type="ChEBI" id="CHEBI:32551"/>
        <dbReference type="ChEBI" id="CHEBI:33019"/>
        <dbReference type="ChEBI" id="CHEBI:78442"/>
        <dbReference type="ChEBI" id="CHEBI:78529"/>
        <dbReference type="ChEBI" id="CHEBI:456215"/>
        <dbReference type="EC" id="6.1.1.6"/>
    </reaction>
</comment>
<evidence type="ECO:0000256" key="8">
    <source>
        <dbReference type="ARBA" id="ARBA00048573"/>
    </source>
</evidence>
<dbReference type="InterPro" id="IPR044136">
    <property type="entry name" value="Lys-tRNA-ligase_II_N"/>
</dbReference>
<evidence type="ECO:0000256" key="6">
    <source>
        <dbReference type="ARBA" id="ARBA00022917"/>
    </source>
</evidence>
<evidence type="ECO:0000256" key="10">
    <source>
        <dbReference type="RuleBase" id="RU000336"/>
    </source>
</evidence>
<evidence type="ECO:0000256" key="3">
    <source>
        <dbReference type="ARBA" id="ARBA00022723"/>
    </source>
</evidence>
<dbReference type="GO" id="GO:0005524">
    <property type="term" value="F:ATP binding"/>
    <property type="evidence" value="ECO:0007669"/>
    <property type="project" value="UniProtKB-UniRule"/>
</dbReference>
<comment type="subunit">
    <text evidence="9">Homodimer.</text>
</comment>
<dbReference type="Gene3D" id="2.40.50.140">
    <property type="entry name" value="Nucleic acid-binding proteins"/>
    <property type="match status" value="1"/>
</dbReference>
<dbReference type="HAMAP" id="MF_00252">
    <property type="entry name" value="Lys_tRNA_synth_class2"/>
    <property type="match status" value="1"/>
</dbReference>
<keyword evidence="3 9" id="KW-0479">Metal-binding</keyword>
<dbReference type="GO" id="GO:0004824">
    <property type="term" value="F:lysine-tRNA ligase activity"/>
    <property type="evidence" value="ECO:0007669"/>
    <property type="project" value="UniProtKB-UniRule"/>
</dbReference>
<dbReference type="GO" id="GO:0006430">
    <property type="term" value="P:lysyl-tRNA aminoacylation"/>
    <property type="evidence" value="ECO:0007669"/>
    <property type="project" value="UniProtKB-UniRule"/>
</dbReference>
<dbReference type="InterPro" id="IPR006195">
    <property type="entry name" value="aa-tRNA-synth_II"/>
</dbReference>
<evidence type="ECO:0000256" key="1">
    <source>
        <dbReference type="ARBA" id="ARBA00008226"/>
    </source>
</evidence>
<comment type="caution">
    <text evidence="12">The sequence shown here is derived from an EMBL/GenBank/DDBJ whole genome shotgun (WGS) entry which is preliminary data.</text>
</comment>
<evidence type="ECO:0000256" key="5">
    <source>
        <dbReference type="ARBA" id="ARBA00022840"/>
    </source>
</evidence>
<dbReference type="PANTHER" id="PTHR42918:SF15">
    <property type="entry name" value="LYSINE--TRNA LIGASE, CHLOROPLASTIC_MITOCHONDRIAL"/>
    <property type="match status" value="1"/>
</dbReference>
<dbReference type="EMBL" id="DRIG01000032">
    <property type="protein sequence ID" value="HEC78081.1"/>
    <property type="molecule type" value="Genomic_DNA"/>
</dbReference>
<name>A0A9C9EM57_UNCW3</name>
<dbReference type="GO" id="GO:0005829">
    <property type="term" value="C:cytosol"/>
    <property type="evidence" value="ECO:0007669"/>
    <property type="project" value="TreeGrafter"/>
</dbReference>
<comment type="similarity">
    <text evidence="1 9">Belongs to the class-II aminoacyl-tRNA synthetase family.</text>
</comment>
<evidence type="ECO:0000256" key="9">
    <source>
        <dbReference type="HAMAP-Rule" id="MF_00252"/>
    </source>
</evidence>
<gene>
    <name evidence="9 12" type="primary">lysS</name>
    <name evidence="12" type="ORF">ENI34_02940</name>
</gene>
<accession>A0A9C9EM57</accession>
<organism evidence="12 13">
    <name type="scientific">candidate division WOR-3 bacterium</name>
    <dbReference type="NCBI Taxonomy" id="2052148"/>
    <lineage>
        <taxon>Bacteria</taxon>
        <taxon>Bacteria division WOR-3</taxon>
    </lineage>
</organism>
<protein>
    <recommendedName>
        <fullName evidence="9">Lysine--tRNA ligase</fullName>
        <ecNumber evidence="9">6.1.1.6</ecNumber>
    </recommendedName>
    <alternativeName>
        <fullName evidence="9">Lysyl-tRNA synthetase</fullName>
        <shortName evidence="9">LysRS</shortName>
    </alternativeName>
</protein>
<keyword evidence="7 9" id="KW-0030">Aminoacyl-tRNA synthetase</keyword>
<dbReference type="EC" id="6.1.1.6" evidence="9"/>
<keyword evidence="9 10" id="KW-0460">Magnesium</keyword>
<proteinExistence type="inferred from homology"/>
<feature type="binding site" evidence="9">
    <location>
        <position position="395"/>
    </location>
    <ligand>
        <name>Mg(2+)</name>
        <dbReference type="ChEBI" id="CHEBI:18420"/>
        <label>2</label>
    </ligand>
</feature>
<dbReference type="Proteomes" id="UP000885826">
    <property type="component" value="Unassembled WGS sequence"/>
</dbReference>
<dbReference type="InterPro" id="IPR004364">
    <property type="entry name" value="Aa-tRNA-synt_II"/>
</dbReference>
<keyword evidence="6 9" id="KW-0648">Protein biosynthesis</keyword>
<dbReference type="CDD" id="cd04322">
    <property type="entry name" value="LysRS_N"/>
    <property type="match status" value="1"/>
</dbReference>
<dbReference type="SUPFAM" id="SSF55681">
    <property type="entry name" value="Class II aaRS and biotin synthetases"/>
    <property type="match status" value="1"/>
</dbReference>
<dbReference type="InterPro" id="IPR004365">
    <property type="entry name" value="NA-bd_OB_tRNA"/>
</dbReference>
<dbReference type="PANTHER" id="PTHR42918">
    <property type="entry name" value="LYSYL-TRNA SYNTHETASE"/>
    <property type="match status" value="1"/>
</dbReference>
<keyword evidence="4 9" id="KW-0547">Nucleotide-binding</keyword>
<dbReference type="Pfam" id="PF00152">
    <property type="entry name" value="tRNA-synt_2"/>
    <property type="match status" value="1"/>
</dbReference>
<dbReference type="NCBIfam" id="NF001756">
    <property type="entry name" value="PRK00484.1"/>
    <property type="match status" value="1"/>
</dbReference>
<dbReference type="AlphaFoldDB" id="A0A9C9EM57"/>
<reference evidence="12" key="1">
    <citation type="journal article" date="2020" name="mSystems">
        <title>Genome- and Community-Level Interaction Insights into Carbon Utilization and Element Cycling Functions of Hydrothermarchaeota in Hydrothermal Sediment.</title>
        <authorList>
            <person name="Zhou Z."/>
            <person name="Liu Y."/>
            <person name="Xu W."/>
            <person name="Pan J."/>
            <person name="Luo Z.H."/>
            <person name="Li M."/>
        </authorList>
    </citation>
    <scope>NUCLEOTIDE SEQUENCE</scope>
    <source>
        <strain evidence="12">HyVt-388</strain>
    </source>
</reference>
<dbReference type="Gene3D" id="3.30.930.10">
    <property type="entry name" value="Bira Bifunctional Protein, Domain 2"/>
    <property type="match status" value="1"/>
</dbReference>
<dbReference type="CDD" id="cd00775">
    <property type="entry name" value="LysRS_core"/>
    <property type="match status" value="1"/>
</dbReference>
<dbReference type="NCBIfam" id="TIGR00499">
    <property type="entry name" value="lysS_bact"/>
    <property type="match status" value="1"/>
</dbReference>
<feature type="domain" description="Aminoacyl-transfer RNA synthetases class-II family profile" evidence="11">
    <location>
        <begin position="163"/>
        <end position="469"/>
    </location>
</feature>
<evidence type="ECO:0000259" key="11">
    <source>
        <dbReference type="PROSITE" id="PS50862"/>
    </source>
</evidence>
<evidence type="ECO:0000256" key="7">
    <source>
        <dbReference type="ARBA" id="ARBA00023146"/>
    </source>
</evidence>
<evidence type="ECO:0000313" key="13">
    <source>
        <dbReference type="Proteomes" id="UP000885826"/>
    </source>
</evidence>
<comment type="cofactor">
    <cofactor evidence="9 10">
        <name>Mg(2+)</name>
        <dbReference type="ChEBI" id="CHEBI:18420"/>
    </cofactor>
    <text evidence="9 10">Binds 3 Mg(2+) ions per subunit.</text>
</comment>
<feature type="binding site" evidence="9">
    <location>
        <position position="395"/>
    </location>
    <ligand>
        <name>Mg(2+)</name>
        <dbReference type="ChEBI" id="CHEBI:18420"/>
        <label>1</label>
    </ligand>
</feature>
<dbReference type="FunFam" id="2.40.50.140:FF:000024">
    <property type="entry name" value="Lysine--tRNA ligase"/>
    <property type="match status" value="1"/>
</dbReference>
<evidence type="ECO:0000256" key="2">
    <source>
        <dbReference type="ARBA" id="ARBA00022598"/>
    </source>
</evidence>
<dbReference type="SUPFAM" id="SSF50249">
    <property type="entry name" value="Nucleic acid-binding proteins"/>
    <property type="match status" value="1"/>
</dbReference>
<evidence type="ECO:0000313" key="12">
    <source>
        <dbReference type="EMBL" id="HEC78081.1"/>
    </source>
</evidence>
<dbReference type="InterPro" id="IPR012340">
    <property type="entry name" value="NA-bd_OB-fold"/>
</dbReference>
<dbReference type="InterPro" id="IPR002313">
    <property type="entry name" value="Lys-tRNA-ligase_II"/>
</dbReference>